<gene>
    <name evidence="1" type="ORF">B0T17DRAFT_269655</name>
</gene>
<sequence>MTPIQWDCFPEPNSSFTQARKSESLASSSLLSDTQTQLCFFRVRYTDYLTVVCLSVRIRGALEHGTVLWYRPELQQPHDIDCRDGSRAHPRRRGSLAPTPTTWIEERVRHAPTVKGISSLFATPYRSALAASLVRVGISWRFLDRPTTRSCFFVFPWDRLGRLGSNMVGRPVTNGKLHGPITQSNLPRQARLPSLPLFPWPVGPSASALYLCK</sequence>
<name>A0AA39X141_9PEZI</name>
<evidence type="ECO:0000313" key="1">
    <source>
        <dbReference type="EMBL" id="KAK0625306.1"/>
    </source>
</evidence>
<protein>
    <submittedName>
        <fullName evidence="1">Uncharacterized protein</fullName>
    </submittedName>
</protein>
<keyword evidence="2" id="KW-1185">Reference proteome</keyword>
<organism evidence="1 2">
    <name type="scientific">Bombardia bombarda</name>
    <dbReference type="NCBI Taxonomy" id="252184"/>
    <lineage>
        <taxon>Eukaryota</taxon>
        <taxon>Fungi</taxon>
        <taxon>Dikarya</taxon>
        <taxon>Ascomycota</taxon>
        <taxon>Pezizomycotina</taxon>
        <taxon>Sordariomycetes</taxon>
        <taxon>Sordariomycetidae</taxon>
        <taxon>Sordariales</taxon>
        <taxon>Lasiosphaeriaceae</taxon>
        <taxon>Bombardia</taxon>
    </lineage>
</organism>
<accession>A0AA39X141</accession>
<evidence type="ECO:0000313" key="2">
    <source>
        <dbReference type="Proteomes" id="UP001174934"/>
    </source>
</evidence>
<dbReference type="EMBL" id="JAULSR010000003">
    <property type="protein sequence ID" value="KAK0625306.1"/>
    <property type="molecule type" value="Genomic_DNA"/>
</dbReference>
<dbReference type="AlphaFoldDB" id="A0AA39X141"/>
<comment type="caution">
    <text evidence="1">The sequence shown here is derived from an EMBL/GenBank/DDBJ whole genome shotgun (WGS) entry which is preliminary data.</text>
</comment>
<reference evidence="1" key="1">
    <citation type="submission" date="2023-06" db="EMBL/GenBank/DDBJ databases">
        <title>Genome-scale phylogeny and comparative genomics of the fungal order Sordariales.</title>
        <authorList>
            <consortium name="Lawrence Berkeley National Laboratory"/>
            <person name="Hensen N."/>
            <person name="Bonometti L."/>
            <person name="Westerberg I."/>
            <person name="Brannstrom I.O."/>
            <person name="Guillou S."/>
            <person name="Cros-Aarteil S."/>
            <person name="Calhoun S."/>
            <person name="Haridas S."/>
            <person name="Kuo A."/>
            <person name="Mondo S."/>
            <person name="Pangilinan J."/>
            <person name="Riley R."/>
            <person name="LaButti K."/>
            <person name="Andreopoulos B."/>
            <person name="Lipzen A."/>
            <person name="Chen C."/>
            <person name="Yanf M."/>
            <person name="Daum C."/>
            <person name="Ng V."/>
            <person name="Clum A."/>
            <person name="Steindorff A."/>
            <person name="Ohm R."/>
            <person name="Martin F."/>
            <person name="Silar P."/>
            <person name="Natvig D."/>
            <person name="Lalanne C."/>
            <person name="Gautier V."/>
            <person name="Ament-velasquez S.L."/>
            <person name="Kruys A."/>
            <person name="Hutchinson M.I."/>
            <person name="Powell A.J."/>
            <person name="Barry K."/>
            <person name="Miller A.N."/>
            <person name="Grigoriev I.V."/>
            <person name="Debuchy R."/>
            <person name="Gladieux P."/>
            <person name="Thoren M.H."/>
            <person name="Johannesson H."/>
        </authorList>
    </citation>
    <scope>NUCLEOTIDE SEQUENCE</scope>
    <source>
        <strain evidence="1">SMH3391-2</strain>
    </source>
</reference>
<dbReference type="Proteomes" id="UP001174934">
    <property type="component" value="Unassembled WGS sequence"/>
</dbReference>
<proteinExistence type="predicted"/>